<keyword evidence="6 7" id="KW-0472">Membrane</keyword>
<dbReference type="GO" id="GO:0007155">
    <property type="term" value="P:cell adhesion"/>
    <property type="evidence" value="ECO:0007669"/>
    <property type="project" value="UniProtKB-KW"/>
</dbReference>
<evidence type="ECO:0008006" key="10">
    <source>
        <dbReference type="Google" id="ProtNLM"/>
    </source>
</evidence>
<gene>
    <name evidence="8" type="ORF">ONB1V03_LOCUS9460</name>
</gene>
<dbReference type="EMBL" id="CAJPVJ010005942">
    <property type="protein sequence ID" value="CAG2169988.1"/>
    <property type="molecule type" value="Genomic_DNA"/>
</dbReference>
<dbReference type="GO" id="GO:0042246">
    <property type="term" value="P:tissue regeneration"/>
    <property type="evidence" value="ECO:0007669"/>
    <property type="project" value="InterPro"/>
</dbReference>
<keyword evidence="5 7" id="KW-1133">Transmembrane helix</keyword>
<sequence>MSVDSLSPAIRVDRMSENPSISGEEIDKGTEQVYDSNSMVSQRMTIAGGFLDVALFVADVEHLKFIFDTGRADVQYYDLLLGLLFASLILQIAVGILLFVVGFSKVSEQTKREANWTKILNQVIIGLVSLIAVLNIFVTSFGDRGEAIIQYKSRHHCTDP</sequence>
<dbReference type="Proteomes" id="UP000728032">
    <property type="component" value="Unassembled WGS sequence"/>
</dbReference>
<evidence type="ECO:0000256" key="5">
    <source>
        <dbReference type="ARBA" id="ARBA00022989"/>
    </source>
</evidence>
<dbReference type="Pfam" id="PF04923">
    <property type="entry name" value="Ninjurin"/>
    <property type="match status" value="1"/>
</dbReference>
<evidence type="ECO:0000256" key="3">
    <source>
        <dbReference type="ARBA" id="ARBA00022692"/>
    </source>
</evidence>
<dbReference type="GO" id="GO:0016020">
    <property type="term" value="C:membrane"/>
    <property type="evidence" value="ECO:0007669"/>
    <property type="project" value="UniProtKB-SubCell"/>
</dbReference>
<reference evidence="8" key="1">
    <citation type="submission" date="2020-11" db="EMBL/GenBank/DDBJ databases">
        <authorList>
            <person name="Tran Van P."/>
        </authorList>
    </citation>
    <scope>NUCLEOTIDE SEQUENCE</scope>
</reference>
<evidence type="ECO:0000256" key="2">
    <source>
        <dbReference type="ARBA" id="ARBA00008141"/>
    </source>
</evidence>
<keyword evidence="3 7" id="KW-0812">Transmembrane</keyword>
<comment type="similarity">
    <text evidence="2">Belongs to the ninjurin family.</text>
</comment>
<comment type="subcellular location">
    <subcellularLocation>
        <location evidence="1">Membrane</location>
        <topology evidence="1">Multi-pass membrane protein</topology>
    </subcellularLocation>
</comment>
<keyword evidence="9" id="KW-1185">Reference proteome</keyword>
<dbReference type="AlphaFoldDB" id="A0A7R9M3C5"/>
<evidence type="ECO:0000256" key="4">
    <source>
        <dbReference type="ARBA" id="ARBA00022889"/>
    </source>
</evidence>
<evidence type="ECO:0000256" key="7">
    <source>
        <dbReference type="SAM" id="Phobius"/>
    </source>
</evidence>
<accession>A0A7R9M3C5</accession>
<dbReference type="InterPro" id="IPR007007">
    <property type="entry name" value="Ninjurin"/>
</dbReference>
<keyword evidence="4" id="KW-0130">Cell adhesion</keyword>
<organism evidence="8">
    <name type="scientific">Oppiella nova</name>
    <dbReference type="NCBI Taxonomy" id="334625"/>
    <lineage>
        <taxon>Eukaryota</taxon>
        <taxon>Metazoa</taxon>
        <taxon>Ecdysozoa</taxon>
        <taxon>Arthropoda</taxon>
        <taxon>Chelicerata</taxon>
        <taxon>Arachnida</taxon>
        <taxon>Acari</taxon>
        <taxon>Acariformes</taxon>
        <taxon>Sarcoptiformes</taxon>
        <taxon>Oribatida</taxon>
        <taxon>Brachypylina</taxon>
        <taxon>Oppioidea</taxon>
        <taxon>Oppiidae</taxon>
        <taxon>Oppiella</taxon>
    </lineage>
</organism>
<name>A0A7R9M3C5_9ACAR</name>
<proteinExistence type="inferred from homology"/>
<dbReference type="PANTHER" id="PTHR12316">
    <property type="entry name" value="NINJURIN-RELATED"/>
    <property type="match status" value="1"/>
</dbReference>
<evidence type="ECO:0000256" key="1">
    <source>
        <dbReference type="ARBA" id="ARBA00004141"/>
    </source>
</evidence>
<dbReference type="OrthoDB" id="6114058at2759"/>
<feature type="transmembrane region" description="Helical" evidence="7">
    <location>
        <begin position="123"/>
        <end position="142"/>
    </location>
</feature>
<evidence type="ECO:0000313" key="8">
    <source>
        <dbReference type="EMBL" id="CAD7652801.1"/>
    </source>
</evidence>
<dbReference type="PANTHER" id="PTHR12316:SF17">
    <property type="entry name" value="NINJURIN C, ISOFORM D"/>
    <property type="match status" value="1"/>
</dbReference>
<evidence type="ECO:0000313" key="9">
    <source>
        <dbReference type="Proteomes" id="UP000728032"/>
    </source>
</evidence>
<evidence type="ECO:0000256" key="6">
    <source>
        <dbReference type="ARBA" id="ARBA00023136"/>
    </source>
</evidence>
<protein>
    <recommendedName>
        <fullName evidence="10">Ninjurin-2</fullName>
    </recommendedName>
</protein>
<dbReference type="EMBL" id="OC920767">
    <property type="protein sequence ID" value="CAD7652801.1"/>
    <property type="molecule type" value="Genomic_DNA"/>
</dbReference>
<feature type="transmembrane region" description="Helical" evidence="7">
    <location>
        <begin position="79"/>
        <end position="103"/>
    </location>
</feature>